<keyword evidence="9 11" id="KW-0472">Membrane</keyword>
<keyword evidence="8" id="KW-0798">TonB box</keyword>
<dbReference type="Pfam" id="PF07715">
    <property type="entry name" value="Plug"/>
    <property type="match status" value="1"/>
</dbReference>
<evidence type="ECO:0000256" key="4">
    <source>
        <dbReference type="ARBA" id="ARBA00022496"/>
    </source>
</evidence>
<dbReference type="EMBL" id="JAPEUL010000004">
    <property type="protein sequence ID" value="MCW4627933.1"/>
    <property type="molecule type" value="Genomic_DNA"/>
</dbReference>
<evidence type="ECO:0000256" key="8">
    <source>
        <dbReference type="ARBA" id="ARBA00023077"/>
    </source>
</evidence>
<dbReference type="Proteomes" id="UP001431181">
    <property type="component" value="Unassembled WGS sequence"/>
</dbReference>
<dbReference type="InterPro" id="IPR036942">
    <property type="entry name" value="Beta-barrel_TonB_sf"/>
</dbReference>
<dbReference type="InterPro" id="IPR039426">
    <property type="entry name" value="TonB-dep_rcpt-like"/>
</dbReference>
<dbReference type="PANTHER" id="PTHR32552">
    <property type="entry name" value="FERRICHROME IRON RECEPTOR-RELATED"/>
    <property type="match status" value="1"/>
</dbReference>
<keyword evidence="2 11" id="KW-0813">Transport</keyword>
<comment type="similarity">
    <text evidence="11">Belongs to the TonB-dependent receptor family.</text>
</comment>
<comment type="caution">
    <text evidence="13">The sequence shown here is derived from an EMBL/GenBank/DDBJ whole genome shotgun (WGS) entry which is preliminary data.</text>
</comment>
<feature type="domain" description="TonB-dependent receptor plug" evidence="12">
    <location>
        <begin position="52"/>
        <end position="158"/>
    </location>
</feature>
<evidence type="ECO:0000256" key="9">
    <source>
        <dbReference type="ARBA" id="ARBA00023136"/>
    </source>
</evidence>
<keyword evidence="4" id="KW-0410">Iron transport</keyword>
<keyword evidence="10 11" id="KW-0998">Cell outer membrane</keyword>
<evidence type="ECO:0000256" key="10">
    <source>
        <dbReference type="ARBA" id="ARBA00023237"/>
    </source>
</evidence>
<keyword evidence="3 11" id="KW-1134">Transmembrane beta strand</keyword>
<evidence type="ECO:0000256" key="6">
    <source>
        <dbReference type="ARBA" id="ARBA00023004"/>
    </source>
</evidence>
<evidence type="ECO:0000256" key="11">
    <source>
        <dbReference type="PROSITE-ProRule" id="PRU01360"/>
    </source>
</evidence>
<dbReference type="Gene3D" id="2.40.170.20">
    <property type="entry name" value="TonB-dependent receptor, beta-barrel domain"/>
    <property type="match status" value="1"/>
</dbReference>
<proteinExistence type="inferred from homology"/>
<evidence type="ECO:0000256" key="7">
    <source>
        <dbReference type="ARBA" id="ARBA00023065"/>
    </source>
</evidence>
<evidence type="ECO:0000256" key="2">
    <source>
        <dbReference type="ARBA" id="ARBA00022448"/>
    </source>
</evidence>
<evidence type="ECO:0000256" key="1">
    <source>
        <dbReference type="ARBA" id="ARBA00004571"/>
    </source>
</evidence>
<gene>
    <name evidence="13" type="ORF">ONZ52_02405</name>
</gene>
<keyword evidence="13" id="KW-0675">Receptor</keyword>
<keyword evidence="5 11" id="KW-0812">Transmembrane</keyword>
<dbReference type="PANTHER" id="PTHR32552:SF81">
    <property type="entry name" value="TONB-DEPENDENT OUTER MEMBRANE RECEPTOR"/>
    <property type="match status" value="1"/>
</dbReference>
<name>A0ABT3KBL7_9GAMM</name>
<sequence length="268" mass="29916">MRGFFLSLNMPASAETDNFLLATELSDETVYESFIDSIPVVVTPSKMPQPRVDVSSSLSVLDGEFIRRVNMQYVEDLLQFVPGFSVVPYKTSSQKVASYHGTQLDQYRRIQVLVNGRSVYSTGLARVEWATLPLNIEDVARVEVNRGPNAASYGINSFFAVVNIITRSPLETLGNSMSAYSGSRGDYRLYGQHSGLNGDWSYRASASTSAVHGFDEDFDGNDRHDGHRSSMGNMLIQKETVNSSFDLDIGASHLKDKVEVRRLWFRFV</sequence>
<keyword evidence="6" id="KW-0408">Iron</keyword>
<protein>
    <submittedName>
        <fullName evidence="13">TonB-dependent receptor plug domain-containing protein</fullName>
    </submittedName>
</protein>
<evidence type="ECO:0000259" key="12">
    <source>
        <dbReference type="Pfam" id="PF07715"/>
    </source>
</evidence>
<evidence type="ECO:0000256" key="5">
    <source>
        <dbReference type="ARBA" id="ARBA00022692"/>
    </source>
</evidence>
<reference evidence="13" key="1">
    <citation type="submission" date="2022-11" db="EMBL/GenBank/DDBJ databases">
        <title>Marinomonas sp. nov., isolated from marine algae.</title>
        <authorList>
            <person name="Choi D.G."/>
            <person name="Kim J.M."/>
            <person name="Lee J.K."/>
            <person name="Baek J.H."/>
            <person name="Jeon C.O."/>
        </authorList>
    </citation>
    <scope>NUCLEOTIDE SEQUENCE</scope>
    <source>
        <strain evidence="13">KJ51-3</strain>
    </source>
</reference>
<evidence type="ECO:0000256" key="3">
    <source>
        <dbReference type="ARBA" id="ARBA00022452"/>
    </source>
</evidence>
<comment type="subcellular location">
    <subcellularLocation>
        <location evidence="1 11">Cell outer membrane</location>
        <topology evidence="1 11">Multi-pass membrane protein</topology>
    </subcellularLocation>
</comment>
<evidence type="ECO:0000313" key="14">
    <source>
        <dbReference type="Proteomes" id="UP001431181"/>
    </source>
</evidence>
<organism evidence="13 14">
    <name type="scientific">Marinomonas rhodophyticola</name>
    <dbReference type="NCBI Taxonomy" id="2992803"/>
    <lineage>
        <taxon>Bacteria</taxon>
        <taxon>Pseudomonadati</taxon>
        <taxon>Pseudomonadota</taxon>
        <taxon>Gammaproteobacteria</taxon>
        <taxon>Oceanospirillales</taxon>
        <taxon>Oceanospirillaceae</taxon>
        <taxon>Marinomonas</taxon>
    </lineage>
</organism>
<dbReference type="InterPro" id="IPR012910">
    <property type="entry name" value="Plug_dom"/>
</dbReference>
<evidence type="ECO:0000313" key="13">
    <source>
        <dbReference type="EMBL" id="MCW4627933.1"/>
    </source>
</evidence>
<keyword evidence="14" id="KW-1185">Reference proteome</keyword>
<dbReference type="RefSeq" id="WP_265217049.1">
    <property type="nucleotide sequence ID" value="NZ_JAPEUL010000004.1"/>
</dbReference>
<keyword evidence="7" id="KW-0406">Ion transport</keyword>
<dbReference type="SUPFAM" id="SSF56935">
    <property type="entry name" value="Porins"/>
    <property type="match status" value="1"/>
</dbReference>
<accession>A0ABT3KBL7</accession>
<dbReference type="PROSITE" id="PS52016">
    <property type="entry name" value="TONB_DEPENDENT_REC_3"/>
    <property type="match status" value="1"/>
</dbReference>